<name>A0A2C6DI64_9GAMM</name>
<dbReference type="RefSeq" id="WP_029093929.1">
    <property type="nucleotide sequence ID" value="NZ_CAADJA010000002.1"/>
</dbReference>
<reference evidence="3" key="2">
    <citation type="submission" date="2017-09" db="EMBL/GenBank/DDBJ databases">
        <title>FDA dAtabase for Regulatory Grade micrObial Sequences (FDA-ARGOS): Supporting development and validation of Infectious Disease Dx tests.</title>
        <authorList>
            <person name="Minogue T."/>
            <person name="Wolcott M."/>
            <person name="Wasieloski L."/>
            <person name="Aguilar W."/>
            <person name="Moore D."/>
            <person name="Tallon L.J."/>
            <person name="Sadzewicz L."/>
            <person name="Ott S."/>
            <person name="Zhao X."/>
            <person name="Nagaraj S."/>
            <person name="Vavikolanu K."/>
            <person name="Aluvathingal J."/>
            <person name="Nadendla S."/>
            <person name="Sichtig H."/>
        </authorList>
    </citation>
    <scope>NUCLEOTIDE SEQUENCE</scope>
    <source>
        <strain evidence="3">FDAARGOS_387</strain>
    </source>
</reference>
<dbReference type="EMBL" id="CAADJA010000002">
    <property type="protein sequence ID" value="VFS45756.1"/>
    <property type="molecule type" value="Genomic_DNA"/>
</dbReference>
<evidence type="ECO:0000256" key="1">
    <source>
        <dbReference type="HAMAP-Rule" id="MF_02215"/>
    </source>
</evidence>
<reference evidence="5" key="1">
    <citation type="submission" date="2017-09" db="EMBL/GenBank/DDBJ databases">
        <title>FDA dAtabase for Regulatory Grade micrObial Sequences (FDA-ARGOS): Supporting development and validation of Infectious Disease Dx tests.</title>
        <authorList>
            <person name="Minogue T."/>
            <person name="Wolcott M."/>
            <person name="Wasieloski L."/>
            <person name="Aguilar W."/>
            <person name="Moore D."/>
            <person name="Tallon L."/>
            <person name="Sadzewicz L."/>
            <person name="Ott S."/>
            <person name="Zhao X."/>
            <person name="Nagaraj S."/>
            <person name="Vavikolanu K."/>
            <person name="Aluvathingal J."/>
            <person name="Nadendla S."/>
            <person name="Sichtig H."/>
        </authorList>
    </citation>
    <scope>NUCLEOTIDE SEQUENCE [LARGE SCALE GENOMIC DNA]</scope>
    <source>
        <strain evidence="5">FDAARGOS_387</strain>
    </source>
</reference>
<proteinExistence type="inferred from homology"/>
<comment type="function">
    <text evidence="1">Required for ubiquinone (coenzyme Q) biosynthesis. Binds hydrophobic ubiquinone biosynthetic intermediates via its SCP2 domain and is essential for the stability of the Ubi complex. May constitute a docking platform where Ubi enzymes assemble and access their SCP2-bound polyprenyl substrates.</text>
</comment>
<gene>
    <name evidence="1" type="primary">ubiJ</name>
    <name evidence="3" type="ORF">CRN84_00915</name>
    <name evidence="4" type="ORF">NCTC12282_00639</name>
</gene>
<protein>
    <recommendedName>
        <fullName evidence="1">Ubiquinone biosynthesis accessory factor UbiJ</fullName>
    </recommendedName>
</protein>
<comment type="subcellular location">
    <subcellularLocation>
        <location evidence="1">Cytoplasm</location>
    </subcellularLocation>
</comment>
<evidence type="ECO:0000259" key="2">
    <source>
        <dbReference type="Pfam" id="PF02036"/>
    </source>
</evidence>
<dbReference type="PANTHER" id="PTHR38693:SF1">
    <property type="entry name" value="UBIQUINONE BIOSYNTHESIS ACCESSORY FACTOR UBIJ"/>
    <property type="match status" value="1"/>
</dbReference>
<dbReference type="HAMAP" id="MF_02215">
    <property type="entry name" value="UbiJ"/>
    <property type="match status" value="1"/>
</dbReference>
<dbReference type="GO" id="GO:0006744">
    <property type="term" value="P:ubiquinone biosynthetic process"/>
    <property type="evidence" value="ECO:0007669"/>
    <property type="project" value="UniProtKB-UniRule"/>
</dbReference>
<evidence type="ECO:0000313" key="4">
    <source>
        <dbReference type="EMBL" id="VFS45756.1"/>
    </source>
</evidence>
<accession>A0A2C6DI64</accession>
<dbReference type="AlphaFoldDB" id="A0A2C6DI64"/>
<organism evidence="3 5">
    <name type="scientific">Budvicia aquatica</name>
    <dbReference type="NCBI Taxonomy" id="82979"/>
    <lineage>
        <taxon>Bacteria</taxon>
        <taxon>Pseudomonadati</taxon>
        <taxon>Pseudomonadota</taxon>
        <taxon>Gammaproteobacteria</taxon>
        <taxon>Enterobacterales</taxon>
        <taxon>Budviciaceae</taxon>
        <taxon>Budvicia</taxon>
    </lineage>
</organism>
<dbReference type="GO" id="GO:0005737">
    <property type="term" value="C:cytoplasm"/>
    <property type="evidence" value="ECO:0007669"/>
    <property type="project" value="UniProtKB-SubCell"/>
</dbReference>
<feature type="domain" description="SCP2" evidence="2">
    <location>
        <begin position="15"/>
        <end position="113"/>
    </location>
</feature>
<dbReference type="InterPro" id="IPR036527">
    <property type="entry name" value="SCP2_sterol-bd_dom_sf"/>
</dbReference>
<keyword evidence="1" id="KW-0831">Ubiquinone biosynthesis</keyword>
<dbReference type="OrthoDB" id="5801225at2"/>
<dbReference type="Proteomes" id="UP000224974">
    <property type="component" value="Unassembled WGS sequence"/>
</dbReference>
<dbReference type="Pfam" id="PF02036">
    <property type="entry name" value="SCP2"/>
    <property type="match status" value="1"/>
</dbReference>
<dbReference type="EMBL" id="PDDX01000001">
    <property type="protein sequence ID" value="PHI28002.1"/>
    <property type="molecule type" value="Genomic_DNA"/>
</dbReference>
<dbReference type="InterPro" id="IPR038989">
    <property type="entry name" value="UbiJ"/>
</dbReference>
<evidence type="ECO:0000313" key="3">
    <source>
        <dbReference type="EMBL" id="PHI28002.1"/>
    </source>
</evidence>
<comment type="pathway">
    <text evidence="1">Cofactor biosynthesis; ubiquinone biosynthesis.</text>
</comment>
<dbReference type="InterPro" id="IPR003033">
    <property type="entry name" value="SCP2_sterol-bd_dom"/>
</dbReference>
<keyword evidence="1" id="KW-0963">Cytoplasm</keyword>
<dbReference type="SUPFAM" id="SSF55718">
    <property type="entry name" value="SCP-like"/>
    <property type="match status" value="1"/>
</dbReference>
<dbReference type="PANTHER" id="PTHR38693">
    <property type="entry name" value="UBIQUINONE BIOSYNTHESIS PROTEIN UBIJ"/>
    <property type="match status" value="1"/>
</dbReference>
<comment type="similarity">
    <text evidence="1">Belongs to the UbiJ family.</text>
</comment>
<keyword evidence="5" id="KW-1185">Reference proteome</keyword>
<evidence type="ECO:0000313" key="6">
    <source>
        <dbReference type="Proteomes" id="UP000373449"/>
    </source>
</evidence>
<sequence>MLFVPLIAGVIETSLNNLLFRDRSMQSASHRLSGKTLKLSLQELSTSLTLVFSVNHIDVVSQWEQPADCTLITQLPVLFSLRDRQRLSALLREGEVVVEGDIQVIQQFVTLIDLAEWDPAEWLSPYIGDVAAETISQGVQSGSRKAKHWVEQKQAYLAQAVTEEWRLAPGRLEVLHFSDETEVLSQQVDSLIERIEKLEKSL</sequence>
<evidence type="ECO:0000313" key="5">
    <source>
        <dbReference type="Proteomes" id="UP000224974"/>
    </source>
</evidence>
<dbReference type="STRING" id="1111728.GCA_000427805_04740"/>
<dbReference type="UniPathway" id="UPA00232"/>
<dbReference type="Proteomes" id="UP000373449">
    <property type="component" value="Unassembled WGS sequence"/>
</dbReference>
<reference evidence="4 6" key="3">
    <citation type="submission" date="2019-03" db="EMBL/GenBank/DDBJ databases">
        <authorList>
            <consortium name="Pathogen Informatics"/>
        </authorList>
    </citation>
    <scope>NUCLEOTIDE SEQUENCE [LARGE SCALE GENOMIC DNA]</scope>
    <source>
        <strain evidence="4 6">NCTC12282</strain>
    </source>
</reference>